<evidence type="ECO:0008006" key="3">
    <source>
        <dbReference type="Google" id="ProtNLM"/>
    </source>
</evidence>
<proteinExistence type="predicted"/>
<keyword evidence="2" id="KW-1185">Reference proteome</keyword>
<evidence type="ECO:0000313" key="2">
    <source>
        <dbReference type="Proteomes" id="UP001143543"/>
    </source>
</evidence>
<comment type="caution">
    <text evidence="1">The sequence shown here is derived from an EMBL/GenBank/DDBJ whole genome shotgun (WGS) entry which is preliminary data.</text>
</comment>
<sequence>MNVYLNKLRRKVWSTLGSRLRGTNLYGYLYKSYWHSVFNKSNENNDGETTCYLSAVPNPGAGIGHQLANWIAGYWWAKQFGLKFAHIPFGSDSWEHVLGFGEGDVTLTQLKKEGYKVRKLPLFDEDRPNEVSNIKRIISSYKGNKVVFLCEQDQFYKNQYGVIKDIQNKFFNAPARAEDKLIFDDNNYNIAIHVRRGDIMTDPSNPNLAMRYISNDYFEKVLSNVLHHVVKTNKPVHIYFFSQGKVSDFQEFEKFENLHWCLDMGAKDSFLHMVYADALITSKSSFSYKPALLNKGIKVCPENFWHSYPKSKDWVLVNDNGDFIS</sequence>
<organism evidence="1 2">
    <name type="scientific">Neptunitalea lumnitzerae</name>
    <dbReference type="NCBI Taxonomy" id="2965509"/>
    <lineage>
        <taxon>Bacteria</taxon>
        <taxon>Pseudomonadati</taxon>
        <taxon>Bacteroidota</taxon>
        <taxon>Flavobacteriia</taxon>
        <taxon>Flavobacteriales</taxon>
        <taxon>Flavobacteriaceae</taxon>
        <taxon>Neptunitalea</taxon>
    </lineage>
</organism>
<reference evidence="1" key="1">
    <citation type="submission" date="2022-07" db="EMBL/GenBank/DDBJ databases">
        <title>Taxonomy of Novel Oxalotrophic and Methylotrophic Bacteria.</title>
        <authorList>
            <person name="Sahin N."/>
            <person name="Tani A."/>
        </authorList>
    </citation>
    <scope>NUCLEOTIDE SEQUENCE</scope>
    <source>
        <strain evidence="1">Y10</strain>
    </source>
</reference>
<accession>A0ABQ5MIA0</accession>
<protein>
    <recommendedName>
        <fullName evidence="3">Glycosyl transferase family 11</fullName>
    </recommendedName>
</protein>
<name>A0ABQ5MIA0_9FLAO</name>
<dbReference type="Proteomes" id="UP001143543">
    <property type="component" value="Unassembled WGS sequence"/>
</dbReference>
<evidence type="ECO:0000313" key="1">
    <source>
        <dbReference type="EMBL" id="GLB48657.1"/>
    </source>
</evidence>
<dbReference type="EMBL" id="BRVO01000001">
    <property type="protein sequence ID" value="GLB48657.1"/>
    <property type="molecule type" value="Genomic_DNA"/>
</dbReference>
<gene>
    <name evidence="1" type="ORF">Y10_10250</name>
</gene>